<dbReference type="PANTHER" id="PTHR28208:SF3">
    <property type="entry name" value="PHOSPHATIDATE PHOSPHATASE APP1"/>
    <property type="match status" value="1"/>
</dbReference>
<name>V9VUW3_9RHOB</name>
<gene>
    <name evidence="2" type="ORF">METH_19670</name>
</gene>
<dbReference type="RefSeq" id="WP_024092059.1">
    <property type="nucleotide sequence ID" value="NC_023135.1"/>
</dbReference>
<keyword evidence="3" id="KW-1185">Reference proteome</keyword>
<dbReference type="HOGENOM" id="CLU_038931_1_0_5"/>
<evidence type="ECO:0000313" key="3">
    <source>
        <dbReference type="Proteomes" id="UP000018780"/>
    </source>
</evidence>
<feature type="domain" description="Phosphatidate phosphatase APP1 catalytic" evidence="1">
    <location>
        <begin position="142"/>
        <end position="291"/>
    </location>
</feature>
<dbReference type="GO" id="GO:0008195">
    <property type="term" value="F:phosphatidate phosphatase activity"/>
    <property type="evidence" value="ECO:0007669"/>
    <property type="project" value="InterPro"/>
</dbReference>
<sequence>MLKKALHRIALGAERLLDRVPPRRNRSGADLVIDPHIGYSTAEHVIVRGRVLRGLRGSTARHEQGVLRNVWQMVSLFLTDEVAGVTVAHGRATAVTDDEGYFQLLLPVGRPPGWHDIKVTIANGGTASACPVFVPRPDARFLVISDIDDTVLHTSAYSLLRNLWTTFSGNALTRRIYPDSAALLQSLSENGRNPVFYVSSSPWNMHGFLTQVFSQAGLVRGPMFLRDLGLSETQFISAGHGSHKGSSVDALLKAHPTLPAVLVGDTGQKDASIYRDAVQRHPGRVSAVLLKVPQNGLDADDRHDLKQLRASGVHVFPASSFEGAVQQLNLWLPPP</sequence>
<dbReference type="PANTHER" id="PTHR28208">
    <property type="entry name" value="PHOSPHATIDATE PHOSPHATASE APP1"/>
    <property type="match status" value="1"/>
</dbReference>
<dbReference type="PATRIC" id="fig|999552.6.peg.3897"/>
<dbReference type="AlphaFoldDB" id="V9VUW3"/>
<dbReference type="Pfam" id="PF09949">
    <property type="entry name" value="APP1_cat"/>
    <property type="match status" value="1"/>
</dbReference>
<proteinExistence type="predicted"/>
<dbReference type="InterPro" id="IPR019236">
    <property type="entry name" value="APP1_cat"/>
</dbReference>
<organism evidence="2 3">
    <name type="scientific">Leisingera methylohalidivorans DSM 14336</name>
    <dbReference type="NCBI Taxonomy" id="999552"/>
    <lineage>
        <taxon>Bacteria</taxon>
        <taxon>Pseudomonadati</taxon>
        <taxon>Pseudomonadota</taxon>
        <taxon>Alphaproteobacteria</taxon>
        <taxon>Rhodobacterales</taxon>
        <taxon>Roseobacteraceae</taxon>
        <taxon>Leisingera</taxon>
    </lineage>
</organism>
<dbReference type="InterPro" id="IPR052935">
    <property type="entry name" value="Mg2+_PAP"/>
</dbReference>
<dbReference type="KEGG" id="lmd:METH_19670"/>
<evidence type="ECO:0000313" key="2">
    <source>
        <dbReference type="EMBL" id="AHD02551.1"/>
    </source>
</evidence>
<dbReference type="OrthoDB" id="9789875at2"/>
<dbReference type="Proteomes" id="UP000018780">
    <property type="component" value="Chromosome"/>
</dbReference>
<evidence type="ECO:0000259" key="1">
    <source>
        <dbReference type="Pfam" id="PF09949"/>
    </source>
</evidence>
<reference evidence="2 3" key="1">
    <citation type="submission" date="2013-09" db="EMBL/GenBank/DDBJ databases">
        <authorList>
            <consortium name="DOE Joint Genome Institute"/>
            <person name="Klenk H.-P."/>
            <person name="Huntemann M."/>
            <person name="Han J."/>
            <person name="Chen A."/>
            <person name="Kyrpides N."/>
            <person name="Mavromatis K."/>
            <person name="Markowitz V."/>
            <person name="Palaniappan K."/>
            <person name="Ivanova N."/>
            <person name="Schaumberg A."/>
            <person name="Pati A."/>
            <person name="Liolios K."/>
            <person name="Nordberg H.P."/>
            <person name="Cantor M.N."/>
            <person name="Hua S.X."/>
            <person name="Woyke T."/>
        </authorList>
    </citation>
    <scope>NUCLEOTIDE SEQUENCE [LARGE SCALE GENOMIC DNA]</scope>
    <source>
        <strain evidence="2 3">DSM 14336</strain>
    </source>
</reference>
<accession>V9VUW3</accession>
<protein>
    <submittedName>
        <fullName evidence="2">ABC transporter ATPase</fullName>
    </submittedName>
</protein>
<dbReference type="EMBL" id="CP006773">
    <property type="protein sequence ID" value="AHD02551.1"/>
    <property type="molecule type" value="Genomic_DNA"/>
</dbReference>